<name>A0A8S1JYR9_PARPR</name>
<keyword evidence="5" id="KW-0862">Zinc</keyword>
<gene>
    <name evidence="12" type="ORF">PPRIM_AZ9-3.1.T0100063</name>
</gene>
<keyword evidence="7 9" id="KW-0472">Membrane</keyword>
<evidence type="ECO:0000256" key="10">
    <source>
        <dbReference type="SAM" id="SignalP"/>
    </source>
</evidence>
<reference evidence="12" key="1">
    <citation type="submission" date="2021-01" db="EMBL/GenBank/DDBJ databases">
        <authorList>
            <consortium name="Genoscope - CEA"/>
            <person name="William W."/>
        </authorList>
    </citation>
    <scope>NUCLEOTIDE SEQUENCE</scope>
</reference>
<evidence type="ECO:0000256" key="5">
    <source>
        <dbReference type="ARBA" id="ARBA00022833"/>
    </source>
</evidence>
<dbReference type="OMA" id="QWSSRTD"/>
<dbReference type="GO" id="GO:0016020">
    <property type="term" value="C:membrane"/>
    <property type="evidence" value="ECO:0007669"/>
    <property type="project" value="UniProtKB-SubCell"/>
</dbReference>
<keyword evidence="13" id="KW-1185">Reference proteome</keyword>
<dbReference type="EMBL" id="CAJJDM010000007">
    <property type="protein sequence ID" value="CAD8045860.1"/>
    <property type="molecule type" value="Genomic_DNA"/>
</dbReference>
<keyword evidence="2 9" id="KW-0812">Transmembrane</keyword>
<keyword evidence="4 8" id="KW-0863">Zinc-finger</keyword>
<organism evidence="12 13">
    <name type="scientific">Paramecium primaurelia</name>
    <dbReference type="NCBI Taxonomy" id="5886"/>
    <lineage>
        <taxon>Eukaryota</taxon>
        <taxon>Sar</taxon>
        <taxon>Alveolata</taxon>
        <taxon>Ciliophora</taxon>
        <taxon>Intramacronucleata</taxon>
        <taxon>Oligohymenophorea</taxon>
        <taxon>Peniculida</taxon>
        <taxon>Parameciidae</taxon>
        <taxon>Paramecium</taxon>
    </lineage>
</organism>
<dbReference type="Pfam" id="PF13639">
    <property type="entry name" value="zf-RING_2"/>
    <property type="match status" value="1"/>
</dbReference>
<evidence type="ECO:0000256" key="3">
    <source>
        <dbReference type="ARBA" id="ARBA00022723"/>
    </source>
</evidence>
<dbReference type="AlphaFoldDB" id="A0A8S1JYR9"/>
<dbReference type="InterPro" id="IPR001841">
    <property type="entry name" value="Znf_RING"/>
</dbReference>
<evidence type="ECO:0000256" key="4">
    <source>
        <dbReference type="ARBA" id="ARBA00022771"/>
    </source>
</evidence>
<evidence type="ECO:0000313" key="13">
    <source>
        <dbReference type="Proteomes" id="UP000688137"/>
    </source>
</evidence>
<dbReference type="SMART" id="SM00184">
    <property type="entry name" value="RING"/>
    <property type="match status" value="1"/>
</dbReference>
<evidence type="ECO:0000256" key="6">
    <source>
        <dbReference type="ARBA" id="ARBA00022989"/>
    </source>
</evidence>
<evidence type="ECO:0000256" key="1">
    <source>
        <dbReference type="ARBA" id="ARBA00004370"/>
    </source>
</evidence>
<keyword evidence="3" id="KW-0479">Metal-binding</keyword>
<proteinExistence type="predicted"/>
<feature type="transmembrane region" description="Helical" evidence="9">
    <location>
        <begin position="284"/>
        <end position="306"/>
    </location>
</feature>
<evidence type="ECO:0000256" key="9">
    <source>
        <dbReference type="SAM" id="Phobius"/>
    </source>
</evidence>
<dbReference type="Proteomes" id="UP000688137">
    <property type="component" value="Unassembled WGS sequence"/>
</dbReference>
<feature type="chain" id="PRO_5035764330" description="RING-type domain-containing protein" evidence="10">
    <location>
        <begin position="24"/>
        <end position="460"/>
    </location>
</feature>
<comment type="subcellular location">
    <subcellularLocation>
        <location evidence="1">Membrane</location>
    </subcellularLocation>
</comment>
<keyword evidence="6 9" id="KW-1133">Transmembrane helix</keyword>
<keyword evidence="10" id="KW-0732">Signal</keyword>
<evidence type="ECO:0000259" key="11">
    <source>
        <dbReference type="PROSITE" id="PS50089"/>
    </source>
</evidence>
<evidence type="ECO:0000313" key="12">
    <source>
        <dbReference type="EMBL" id="CAD8045860.1"/>
    </source>
</evidence>
<sequence>MKLCYYLLLGWVFTWSIIQKNQFKGIHFISMPFNLNTNQIKITLDSQYKDDKNLQPFLFICITQPTQSTFMQLLSEEKCIVDWFSYQMKKSQYFVLQKQSINIIISKYYQIYQYDESLYIGFQSTYETNIIVRIQQLNSNQCILDCKNETECKSQFCNCNLAQIGQDCSLIIDDLTQQQIFQGGKIYYVDIQKILNQKEEVLIQFQNSTQFYGFCITQNFNLNQIQLQTNNTLYISLNHIKECYKNIIELKEQFNSTINFYFLVQFNSNNLTYLKSSIQDPQNYFLIIILSTTMSSIAICFLICLIKSKCYATQKKQKNVDFKHDMKHFPSLIEKLFPSQQYAILRNKCERFITLNQCLICLDPFYEDSHVRVTYCNHIFHTSCFDKWMNVHKSCPNCRSSFDQESMIKYENSIKKNSDMLQWSSRTDEIKVNLRPLINETLQQQPQASQLESLRNIQAF</sequence>
<evidence type="ECO:0000256" key="7">
    <source>
        <dbReference type="ARBA" id="ARBA00023136"/>
    </source>
</evidence>
<dbReference type="PANTHER" id="PTHR46539">
    <property type="entry name" value="E3 UBIQUITIN-PROTEIN LIGASE ATL42"/>
    <property type="match status" value="1"/>
</dbReference>
<evidence type="ECO:0000256" key="8">
    <source>
        <dbReference type="PROSITE-ProRule" id="PRU00175"/>
    </source>
</evidence>
<accession>A0A8S1JYR9</accession>
<dbReference type="PANTHER" id="PTHR46539:SF2">
    <property type="entry name" value="RING-H2 FINGER PROTEIN ATL43"/>
    <property type="match status" value="1"/>
</dbReference>
<feature type="signal peptide" evidence="10">
    <location>
        <begin position="1"/>
        <end position="23"/>
    </location>
</feature>
<protein>
    <recommendedName>
        <fullName evidence="11">RING-type domain-containing protein</fullName>
    </recommendedName>
</protein>
<comment type="caution">
    <text evidence="12">The sequence shown here is derived from an EMBL/GenBank/DDBJ whole genome shotgun (WGS) entry which is preliminary data.</text>
</comment>
<dbReference type="GO" id="GO:0008270">
    <property type="term" value="F:zinc ion binding"/>
    <property type="evidence" value="ECO:0007669"/>
    <property type="project" value="UniProtKB-KW"/>
</dbReference>
<evidence type="ECO:0000256" key="2">
    <source>
        <dbReference type="ARBA" id="ARBA00022692"/>
    </source>
</evidence>
<feature type="domain" description="RING-type" evidence="11">
    <location>
        <begin position="358"/>
        <end position="399"/>
    </location>
</feature>
<dbReference type="PROSITE" id="PS50089">
    <property type="entry name" value="ZF_RING_2"/>
    <property type="match status" value="1"/>
</dbReference>